<feature type="transmembrane region" description="Helical" evidence="2">
    <location>
        <begin position="56"/>
        <end position="77"/>
    </location>
</feature>
<evidence type="ECO:0008006" key="5">
    <source>
        <dbReference type="Google" id="ProtNLM"/>
    </source>
</evidence>
<dbReference type="NCBIfam" id="NF038083">
    <property type="entry name" value="CU044_5270_fam"/>
    <property type="match status" value="1"/>
</dbReference>
<accession>A0ABP6Y4P2</accession>
<comment type="caution">
    <text evidence="3">The sequence shown here is derived from an EMBL/GenBank/DDBJ whole genome shotgun (WGS) entry which is preliminary data.</text>
</comment>
<name>A0ABP6Y4P2_9ACTN</name>
<dbReference type="RefSeq" id="WP_345568275.1">
    <property type="nucleotide sequence ID" value="NZ_BAABDQ010000017.1"/>
</dbReference>
<evidence type="ECO:0000256" key="2">
    <source>
        <dbReference type="SAM" id="Phobius"/>
    </source>
</evidence>
<keyword evidence="4" id="KW-1185">Reference proteome</keyword>
<reference evidence="4" key="1">
    <citation type="journal article" date="2019" name="Int. J. Syst. Evol. Microbiol.">
        <title>The Global Catalogue of Microorganisms (GCM) 10K type strain sequencing project: providing services to taxonomists for standard genome sequencing and annotation.</title>
        <authorList>
            <consortium name="The Broad Institute Genomics Platform"/>
            <consortium name="The Broad Institute Genome Sequencing Center for Infectious Disease"/>
            <person name="Wu L."/>
            <person name="Ma J."/>
        </authorList>
    </citation>
    <scope>NUCLEOTIDE SEQUENCE [LARGE SCALE GENOMIC DNA]</scope>
    <source>
        <strain evidence="4">JCM 17326</strain>
    </source>
</reference>
<evidence type="ECO:0000313" key="3">
    <source>
        <dbReference type="EMBL" id="GAA3577379.1"/>
    </source>
</evidence>
<keyword evidence="2" id="KW-0472">Membrane</keyword>
<keyword evidence="2" id="KW-0812">Transmembrane</keyword>
<evidence type="ECO:0000256" key="1">
    <source>
        <dbReference type="SAM" id="MobiDB-lite"/>
    </source>
</evidence>
<feature type="compositionally biased region" description="Basic and acidic residues" evidence="1">
    <location>
        <begin position="1"/>
        <end position="28"/>
    </location>
</feature>
<proteinExistence type="predicted"/>
<dbReference type="InterPro" id="IPR047789">
    <property type="entry name" value="CU044_5270-like"/>
</dbReference>
<protein>
    <recommendedName>
        <fullName evidence="5">CU044_5270 family protein</fullName>
    </recommendedName>
</protein>
<organism evidence="3 4">
    <name type="scientific">Nonomuraea rosea</name>
    <dbReference type="NCBI Taxonomy" id="638574"/>
    <lineage>
        <taxon>Bacteria</taxon>
        <taxon>Bacillati</taxon>
        <taxon>Actinomycetota</taxon>
        <taxon>Actinomycetes</taxon>
        <taxon>Streptosporangiales</taxon>
        <taxon>Streptosporangiaceae</taxon>
        <taxon>Nonomuraea</taxon>
    </lineage>
</organism>
<gene>
    <name evidence="3" type="ORF">GCM10022419_068260</name>
</gene>
<evidence type="ECO:0000313" key="4">
    <source>
        <dbReference type="Proteomes" id="UP001500630"/>
    </source>
</evidence>
<sequence>MNPIDELRAARPAHLGDRPVDERTRAVELARAMSGPRGSRGPRGPRKARKVAVRPAWGLGLAGAAAAVAAVAVVMSGNGAVPTTPRTPGTGGQVAASATPTPARVRLSARDVLLAAAAKADRQVEGSGDYWHSVTVSRQLLTVKDGGYRVLDQSRSEGWTPSAVGGEQWFRSRSLGAKPATEEDRKAWEQAGSPAEVDVVVPGKPKAMSLSTSEGRVRTDRSPLVDGDKVFWLGRNVTMKDLRGLPSEPGKLKKRLMASYEGHGTESSSEKMSGDAWLFKVSVGLIMDMPVTPEVRGAAFRMLAELGNVEVAENVTDSEGRPGTAVSVEESTQGGGVSATRLIFDEATGQPLANEGVVVKPGGMQAGFEPGTVWHSSVLLESGWTDAKPAS</sequence>
<feature type="region of interest" description="Disordered" evidence="1">
    <location>
        <begin position="1"/>
        <end position="49"/>
    </location>
</feature>
<keyword evidence="2" id="KW-1133">Transmembrane helix</keyword>
<dbReference type="Proteomes" id="UP001500630">
    <property type="component" value="Unassembled WGS sequence"/>
</dbReference>
<dbReference type="EMBL" id="BAABDQ010000017">
    <property type="protein sequence ID" value="GAA3577379.1"/>
    <property type="molecule type" value="Genomic_DNA"/>
</dbReference>